<dbReference type="CDD" id="cd00761">
    <property type="entry name" value="Glyco_tranf_GTA_type"/>
    <property type="match status" value="1"/>
</dbReference>
<proteinExistence type="predicted"/>
<dbReference type="Proteomes" id="UP000246077">
    <property type="component" value="Unassembled WGS sequence"/>
</dbReference>
<dbReference type="Pfam" id="PF00535">
    <property type="entry name" value="Glycos_transf_2"/>
    <property type="match status" value="1"/>
</dbReference>
<evidence type="ECO:0000313" key="3">
    <source>
        <dbReference type="EMBL" id="PWR20805.1"/>
    </source>
</evidence>
<dbReference type="AlphaFoldDB" id="A0A317E6W5"/>
<dbReference type="PANTHER" id="PTHR43685">
    <property type="entry name" value="GLYCOSYLTRANSFERASE"/>
    <property type="match status" value="1"/>
</dbReference>
<feature type="region of interest" description="Disordered" evidence="1">
    <location>
        <begin position="1"/>
        <end position="24"/>
    </location>
</feature>
<reference evidence="4" key="1">
    <citation type="submission" date="2018-05" db="EMBL/GenBank/DDBJ databases">
        <title>Zavarzinia sp. HR-AS.</title>
        <authorList>
            <person name="Lee Y."/>
            <person name="Jeon C.O."/>
        </authorList>
    </citation>
    <scope>NUCLEOTIDE SEQUENCE [LARGE SCALE GENOMIC DNA]</scope>
    <source>
        <strain evidence="4">DSM 1231</strain>
    </source>
</reference>
<feature type="compositionally biased region" description="Basic and acidic residues" evidence="1">
    <location>
        <begin position="10"/>
        <end position="24"/>
    </location>
</feature>
<dbReference type="OrthoDB" id="7665907at2"/>
<keyword evidence="4" id="KW-1185">Reference proteome</keyword>
<dbReference type="InterPro" id="IPR001173">
    <property type="entry name" value="Glyco_trans_2-like"/>
</dbReference>
<protein>
    <recommendedName>
        <fullName evidence="2">Glycosyltransferase 2-like domain-containing protein</fullName>
    </recommendedName>
</protein>
<dbReference type="EMBL" id="QGLF01000003">
    <property type="protein sequence ID" value="PWR20805.1"/>
    <property type="molecule type" value="Genomic_DNA"/>
</dbReference>
<comment type="caution">
    <text evidence="3">The sequence shown here is derived from an EMBL/GenBank/DDBJ whole genome shotgun (WGS) entry which is preliminary data.</text>
</comment>
<evidence type="ECO:0000313" key="4">
    <source>
        <dbReference type="Proteomes" id="UP000246077"/>
    </source>
</evidence>
<dbReference type="InterPro" id="IPR029044">
    <property type="entry name" value="Nucleotide-diphossugar_trans"/>
</dbReference>
<evidence type="ECO:0000259" key="2">
    <source>
        <dbReference type="Pfam" id="PF00535"/>
    </source>
</evidence>
<evidence type="ECO:0000256" key="1">
    <source>
        <dbReference type="SAM" id="MobiDB-lite"/>
    </source>
</evidence>
<dbReference type="PANTHER" id="PTHR43685:SF2">
    <property type="entry name" value="GLYCOSYLTRANSFERASE 2-LIKE DOMAIN-CONTAINING PROTEIN"/>
    <property type="match status" value="1"/>
</dbReference>
<dbReference type="InterPro" id="IPR050834">
    <property type="entry name" value="Glycosyltransf_2"/>
</dbReference>
<dbReference type="SUPFAM" id="SSF53448">
    <property type="entry name" value="Nucleotide-diphospho-sugar transferases"/>
    <property type="match status" value="1"/>
</dbReference>
<sequence>MDTQTPWPAAEREKAQREKAQREKTVSATPLISLVVATRERAATLEGTLAACRLVAGDDIEIVVCDNASADDTPAVIAAAAAADPRITAVRRDARGSMRQNYGTALAAARGDYVCFFGDDDAPLPGGIAALRHIIRTERPDAVGWSLVGYDWPGARVGLEGGVLSLRARSLFGGLTRIDVEGIRGKFANAAIEYYRDGINIYHGCVSRRVIERVEADLGTYFFEPNPDLFSCISNLWYTKNYLFYGHPVTLAGVGPKSIGAAFSAVGAADGKGQAIRDQFRREVEADPVGSLIGLQVRSVPAHTFACVVKANEHMPAAGRLPVDARAWALMVLGKGNAQPPHEREATRLATRLLVERLGAPWTADMERAAEAMLAAPAPVYRGNRLKRADLLIPAGQGRIDQVVLLVERLLGRRPPPELGAGGGIGKALALAAAELRCRLLPLYRRG</sequence>
<accession>A0A317E6W5</accession>
<feature type="domain" description="Glycosyltransferase 2-like" evidence="2">
    <location>
        <begin position="33"/>
        <end position="156"/>
    </location>
</feature>
<gene>
    <name evidence="3" type="ORF">DKG75_12495</name>
</gene>
<name>A0A317E6W5_9PROT</name>
<dbReference type="Gene3D" id="3.90.550.10">
    <property type="entry name" value="Spore Coat Polysaccharide Biosynthesis Protein SpsA, Chain A"/>
    <property type="match status" value="1"/>
</dbReference>
<organism evidence="3 4">
    <name type="scientific">Zavarzinia compransoris</name>
    <dbReference type="NCBI Taxonomy" id="1264899"/>
    <lineage>
        <taxon>Bacteria</taxon>
        <taxon>Pseudomonadati</taxon>
        <taxon>Pseudomonadota</taxon>
        <taxon>Alphaproteobacteria</taxon>
        <taxon>Rhodospirillales</taxon>
        <taxon>Zavarziniaceae</taxon>
        <taxon>Zavarzinia</taxon>
    </lineage>
</organism>